<feature type="transmembrane region" description="Helical" evidence="1">
    <location>
        <begin position="6"/>
        <end position="23"/>
    </location>
</feature>
<keyword evidence="1" id="KW-0812">Transmembrane</keyword>
<dbReference type="Proteomes" id="UP000078492">
    <property type="component" value="Unassembled WGS sequence"/>
</dbReference>
<reference evidence="2 3" key="1">
    <citation type="submission" date="2015-09" db="EMBL/GenBank/DDBJ databases">
        <title>Trachymyrmex cornetzi WGS genome.</title>
        <authorList>
            <person name="Nygaard S."/>
            <person name="Hu H."/>
            <person name="Boomsma J."/>
            <person name="Zhang G."/>
        </authorList>
    </citation>
    <scope>NUCLEOTIDE SEQUENCE [LARGE SCALE GENOMIC DNA]</scope>
    <source>
        <strain evidence="2">Tcor2-1</strain>
        <tissue evidence="2">Whole body</tissue>
    </source>
</reference>
<feature type="non-terminal residue" evidence="2">
    <location>
        <position position="1"/>
    </location>
</feature>
<keyword evidence="1" id="KW-0472">Membrane</keyword>
<dbReference type="AlphaFoldDB" id="A0A195DNL3"/>
<evidence type="ECO:0000313" key="3">
    <source>
        <dbReference type="Proteomes" id="UP000078492"/>
    </source>
</evidence>
<evidence type="ECO:0000256" key="1">
    <source>
        <dbReference type="SAM" id="Phobius"/>
    </source>
</evidence>
<keyword evidence="3" id="KW-1185">Reference proteome</keyword>
<sequence length="95" mass="10609">ILLTYILGIYFTLLQLISLDYVMPTFSSFFAKERPEIPLIPIRLSSDFVIRRHPSCGMCAHCYAATGIKFVISSVPAAGIAWARETREGRRGSEA</sequence>
<name>A0A195DNL3_9HYME</name>
<protein>
    <submittedName>
        <fullName evidence="2">Uncharacterized protein</fullName>
    </submittedName>
</protein>
<evidence type="ECO:0000313" key="2">
    <source>
        <dbReference type="EMBL" id="KYN14412.1"/>
    </source>
</evidence>
<gene>
    <name evidence="2" type="ORF">ALC57_13579</name>
</gene>
<accession>A0A195DNL3</accession>
<keyword evidence="1" id="KW-1133">Transmembrane helix</keyword>
<organism evidence="2 3">
    <name type="scientific">Trachymyrmex cornetzi</name>
    <dbReference type="NCBI Taxonomy" id="471704"/>
    <lineage>
        <taxon>Eukaryota</taxon>
        <taxon>Metazoa</taxon>
        <taxon>Ecdysozoa</taxon>
        <taxon>Arthropoda</taxon>
        <taxon>Hexapoda</taxon>
        <taxon>Insecta</taxon>
        <taxon>Pterygota</taxon>
        <taxon>Neoptera</taxon>
        <taxon>Endopterygota</taxon>
        <taxon>Hymenoptera</taxon>
        <taxon>Apocrita</taxon>
        <taxon>Aculeata</taxon>
        <taxon>Formicoidea</taxon>
        <taxon>Formicidae</taxon>
        <taxon>Myrmicinae</taxon>
        <taxon>Trachymyrmex</taxon>
    </lineage>
</organism>
<proteinExistence type="predicted"/>
<dbReference type="EMBL" id="KQ980713">
    <property type="protein sequence ID" value="KYN14412.1"/>
    <property type="molecule type" value="Genomic_DNA"/>
</dbReference>